<feature type="transmembrane region" description="Helical" evidence="9">
    <location>
        <begin position="59"/>
        <end position="82"/>
    </location>
</feature>
<comment type="caution">
    <text evidence="11">The sequence shown here is derived from an EMBL/GenBank/DDBJ whole genome shotgun (WGS) entry which is preliminary data.</text>
</comment>
<comment type="subcellular location">
    <subcellularLocation>
        <location evidence="1">Membrane</location>
        <topology evidence="1">Multi-pass membrane protein</topology>
    </subcellularLocation>
</comment>
<keyword evidence="7" id="KW-0325">Glycoprotein</keyword>
<protein>
    <recommendedName>
        <fullName evidence="10">G-protein coupled receptors family 1 profile domain-containing protein</fullName>
    </recommendedName>
</protein>
<sequence length="181" mass="21126">NEEESEPEYELPLAYQIERAMYGVAIFLGFIACVYTIRKFRRCCKANLNLAARLLSYKISLSVADGLILFVYAPTQVLWISTFWWYGGDFLCRIYKFTVTFAFYLTGNMQVLIAFDRLITMSHISEPRAKTTYYNTRLLLSVSWILAFVSSFPQLFIFKIVYHNEEGPQCTSIWCDLQFCI</sequence>
<dbReference type="PROSITE" id="PS50262">
    <property type="entry name" value="G_PROTEIN_RECEP_F1_2"/>
    <property type="match status" value="1"/>
</dbReference>
<evidence type="ECO:0000259" key="10">
    <source>
        <dbReference type="PROSITE" id="PS50262"/>
    </source>
</evidence>
<feature type="transmembrane region" description="Helical" evidence="9">
    <location>
        <begin position="136"/>
        <end position="158"/>
    </location>
</feature>
<dbReference type="SUPFAM" id="SSF81321">
    <property type="entry name" value="Family A G protein-coupled receptor-like"/>
    <property type="match status" value="1"/>
</dbReference>
<evidence type="ECO:0000256" key="2">
    <source>
        <dbReference type="ARBA" id="ARBA00022692"/>
    </source>
</evidence>
<dbReference type="EMBL" id="BTSX01000004">
    <property type="protein sequence ID" value="GMS93902.1"/>
    <property type="molecule type" value="Genomic_DNA"/>
</dbReference>
<evidence type="ECO:0000256" key="9">
    <source>
        <dbReference type="SAM" id="Phobius"/>
    </source>
</evidence>
<dbReference type="Proteomes" id="UP001432027">
    <property type="component" value="Unassembled WGS sequence"/>
</dbReference>
<name>A0AAV5THY9_9BILA</name>
<dbReference type="InterPro" id="IPR000276">
    <property type="entry name" value="GPCR_Rhodpsn"/>
</dbReference>
<keyword evidence="12" id="KW-1185">Reference proteome</keyword>
<feature type="transmembrane region" description="Helical" evidence="9">
    <location>
        <begin position="94"/>
        <end position="115"/>
    </location>
</feature>
<feature type="non-terminal residue" evidence="11">
    <location>
        <position position="1"/>
    </location>
</feature>
<feature type="non-terminal residue" evidence="11">
    <location>
        <position position="181"/>
    </location>
</feature>
<evidence type="ECO:0000313" key="11">
    <source>
        <dbReference type="EMBL" id="GMS93902.1"/>
    </source>
</evidence>
<organism evidence="11 12">
    <name type="scientific">Pristionchus entomophagus</name>
    <dbReference type="NCBI Taxonomy" id="358040"/>
    <lineage>
        <taxon>Eukaryota</taxon>
        <taxon>Metazoa</taxon>
        <taxon>Ecdysozoa</taxon>
        <taxon>Nematoda</taxon>
        <taxon>Chromadorea</taxon>
        <taxon>Rhabditida</taxon>
        <taxon>Rhabditina</taxon>
        <taxon>Diplogasteromorpha</taxon>
        <taxon>Diplogasteroidea</taxon>
        <taxon>Neodiplogasteridae</taxon>
        <taxon>Pristionchus</taxon>
    </lineage>
</organism>
<keyword evidence="5 9" id="KW-0472">Membrane</keyword>
<keyword evidence="6" id="KW-0675">Receptor</keyword>
<dbReference type="GO" id="GO:0035025">
    <property type="term" value="P:positive regulation of Rho protein signal transduction"/>
    <property type="evidence" value="ECO:0007669"/>
    <property type="project" value="TreeGrafter"/>
</dbReference>
<evidence type="ECO:0000256" key="4">
    <source>
        <dbReference type="ARBA" id="ARBA00023040"/>
    </source>
</evidence>
<gene>
    <name evidence="11" type="ORF">PENTCL1PPCAC_16077</name>
</gene>
<keyword evidence="2 9" id="KW-0812">Transmembrane</keyword>
<evidence type="ECO:0000256" key="8">
    <source>
        <dbReference type="ARBA" id="ARBA00023224"/>
    </source>
</evidence>
<evidence type="ECO:0000256" key="6">
    <source>
        <dbReference type="ARBA" id="ARBA00023170"/>
    </source>
</evidence>
<dbReference type="GO" id="GO:0005886">
    <property type="term" value="C:plasma membrane"/>
    <property type="evidence" value="ECO:0007669"/>
    <property type="project" value="TreeGrafter"/>
</dbReference>
<evidence type="ECO:0000313" key="12">
    <source>
        <dbReference type="Proteomes" id="UP001432027"/>
    </source>
</evidence>
<dbReference type="Gene3D" id="1.20.1070.10">
    <property type="entry name" value="Rhodopsin 7-helix transmembrane proteins"/>
    <property type="match status" value="1"/>
</dbReference>
<accession>A0AAV5THY9</accession>
<dbReference type="AlphaFoldDB" id="A0AAV5THY9"/>
<feature type="transmembrane region" description="Helical" evidence="9">
    <location>
        <begin position="20"/>
        <end position="38"/>
    </location>
</feature>
<dbReference type="InterPro" id="IPR017452">
    <property type="entry name" value="GPCR_Rhodpsn_7TM"/>
</dbReference>
<evidence type="ECO:0000256" key="7">
    <source>
        <dbReference type="ARBA" id="ARBA00023180"/>
    </source>
</evidence>
<reference evidence="11" key="1">
    <citation type="submission" date="2023-10" db="EMBL/GenBank/DDBJ databases">
        <title>Genome assembly of Pristionchus species.</title>
        <authorList>
            <person name="Yoshida K."/>
            <person name="Sommer R.J."/>
        </authorList>
    </citation>
    <scope>NUCLEOTIDE SEQUENCE</scope>
    <source>
        <strain evidence="11">RS0144</strain>
    </source>
</reference>
<dbReference type="PANTHER" id="PTHR24232:SF53">
    <property type="entry name" value="G-PROTEIN COUPLED RECEPTORS FAMILY 1 PROFILE DOMAIN-CONTAINING PROTEIN"/>
    <property type="match status" value="1"/>
</dbReference>
<dbReference type="GO" id="GO:0007200">
    <property type="term" value="P:phospholipase C-activating G protein-coupled receptor signaling pathway"/>
    <property type="evidence" value="ECO:0007669"/>
    <property type="project" value="TreeGrafter"/>
</dbReference>
<keyword evidence="4" id="KW-0297">G-protein coupled receptor</keyword>
<keyword evidence="8" id="KW-0807">Transducer</keyword>
<dbReference type="GO" id="GO:0004930">
    <property type="term" value="F:G protein-coupled receptor activity"/>
    <property type="evidence" value="ECO:0007669"/>
    <property type="project" value="UniProtKB-KW"/>
</dbReference>
<proteinExistence type="predicted"/>
<dbReference type="PANTHER" id="PTHR24232">
    <property type="entry name" value="G-PROTEIN COUPLED RECEPTOR"/>
    <property type="match status" value="1"/>
</dbReference>
<keyword evidence="3 9" id="KW-1133">Transmembrane helix</keyword>
<feature type="domain" description="G-protein coupled receptors family 1 profile" evidence="10">
    <location>
        <begin position="29"/>
        <end position="181"/>
    </location>
</feature>
<evidence type="ECO:0000256" key="1">
    <source>
        <dbReference type="ARBA" id="ARBA00004141"/>
    </source>
</evidence>
<dbReference type="Pfam" id="PF00001">
    <property type="entry name" value="7tm_1"/>
    <property type="match status" value="1"/>
</dbReference>
<evidence type="ECO:0000256" key="3">
    <source>
        <dbReference type="ARBA" id="ARBA00022989"/>
    </source>
</evidence>
<dbReference type="FunFam" id="1.20.1070.10:FF:000924">
    <property type="entry name" value="Uncharacterized protein"/>
    <property type="match status" value="1"/>
</dbReference>
<evidence type="ECO:0000256" key="5">
    <source>
        <dbReference type="ARBA" id="ARBA00023136"/>
    </source>
</evidence>